<dbReference type="InterPro" id="IPR036259">
    <property type="entry name" value="MFS_trans_sf"/>
</dbReference>
<evidence type="ECO:0000256" key="1">
    <source>
        <dbReference type="ARBA" id="ARBA00004651"/>
    </source>
</evidence>
<dbReference type="EMBL" id="JAMDLY010000009">
    <property type="protein sequence ID" value="MCY9529564.1"/>
    <property type="molecule type" value="Genomic_DNA"/>
</dbReference>
<dbReference type="PROSITE" id="PS50850">
    <property type="entry name" value="MFS"/>
    <property type="match status" value="1"/>
</dbReference>
<evidence type="ECO:0000256" key="5">
    <source>
        <dbReference type="ARBA" id="ARBA00023136"/>
    </source>
</evidence>
<name>A0ABT4E773_PAEAL</name>
<dbReference type="Pfam" id="PF07690">
    <property type="entry name" value="MFS_1"/>
    <property type="match status" value="1"/>
</dbReference>
<feature type="transmembrane region" description="Helical" evidence="6">
    <location>
        <begin position="398"/>
        <end position="419"/>
    </location>
</feature>
<dbReference type="PANTHER" id="PTHR23501:SF154">
    <property type="entry name" value="MULTIDRUG-EFFLUX TRANSPORTER RV1634-RELATED"/>
    <property type="match status" value="1"/>
</dbReference>
<evidence type="ECO:0000313" key="8">
    <source>
        <dbReference type="EMBL" id="MCY9529564.1"/>
    </source>
</evidence>
<evidence type="ECO:0000313" key="9">
    <source>
        <dbReference type="Proteomes" id="UP001527090"/>
    </source>
</evidence>
<protein>
    <submittedName>
        <fullName evidence="8">MFS transporter</fullName>
    </submittedName>
</protein>
<feature type="transmembrane region" description="Helical" evidence="6">
    <location>
        <begin position="241"/>
        <end position="257"/>
    </location>
</feature>
<organism evidence="8 9">
    <name type="scientific">Paenibacillus alvei</name>
    <name type="common">Bacillus alvei</name>
    <dbReference type="NCBI Taxonomy" id="44250"/>
    <lineage>
        <taxon>Bacteria</taxon>
        <taxon>Bacillati</taxon>
        <taxon>Bacillota</taxon>
        <taxon>Bacilli</taxon>
        <taxon>Bacillales</taxon>
        <taxon>Paenibacillaceae</taxon>
        <taxon>Paenibacillus</taxon>
    </lineage>
</organism>
<accession>A0ABT4E773</accession>
<dbReference type="InterPro" id="IPR011701">
    <property type="entry name" value="MFS"/>
</dbReference>
<keyword evidence="9" id="KW-1185">Reference proteome</keyword>
<evidence type="ECO:0000256" key="3">
    <source>
        <dbReference type="ARBA" id="ARBA00022692"/>
    </source>
</evidence>
<dbReference type="PANTHER" id="PTHR23501">
    <property type="entry name" value="MAJOR FACILITATOR SUPERFAMILY"/>
    <property type="match status" value="1"/>
</dbReference>
<keyword evidence="2" id="KW-0813">Transport</keyword>
<feature type="transmembrane region" description="Helical" evidence="6">
    <location>
        <begin position="203"/>
        <end position="220"/>
    </location>
</feature>
<evidence type="ECO:0000256" key="2">
    <source>
        <dbReference type="ARBA" id="ARBA00022448"/>
    </source>
</evidence>
<feature type="transmembrane region" description="Helical" evidence="6">
    <location>
        <begin position="6"/>
        <end position="28"/>
    </location>
</feature>
<dbReference type="Gene3D" id="1.20.1720.10">
    <property type="entry name" value="Multidrug resistance protein D"/>
    <property type="match status" value="1"/>
</dbReference>
<feature type="transmembrane region" description="Helical" evidence="6">
    <location>
        <begin position="49"/>
        <end position="72"/>
    </location>
</feature>
<keyword evidence="4 6" id="KW-1133">Transmembrane helix</keyword>
<feature type="domain" description="Major facilitator superfamily (MFS) profile" evidence="7">
    <location>
        <begin position="45"/>
        <end position="481"/>
    </location>
</feature>
<evidence type="ECO:0000256" key="4">
    <source>
        <dbReference type="ARBA" id="ARBA00022989"/>
    </source>
</evidence>
<proteinExistence type="predicted"/>
<reference evidence="8 9" key="1">
    <citation type="submission" date="2022-05" db="EMBL/GenBank/DDBJ databases">
        <title>Genome Sequencing of Bee-Associated Microbes.</title>
        <authorList>
            <person name="Dunlap C."/>
        </authorList>
    </citation>
    <scope>NUCLEOTIDE SEQUENCE [LARGE SCALE GENOMIC DNA]</scope>
    <source>
        <strain evidence="8 9">NRRL NRS-750</strain>
    </source>
</reference>
<feature type="transmembrane region" description="Helical" evidence="6">
    <location>
        <begin position="111"/>
        <end position="134"/>
    </location>
</feature>
<feature type="transmembrane region" description="Helical" evidence="6">
    <location>
        <begin position="369"/>
        <end position="392"/>
    </location>
</feature>
<dbReference type="InterPro" id="IPR020846">
    <property type="entry name" value="MFS_dom"/>
</dbReference>
<evidence type="ECO:0000259" key="7">
    <source>
        <dbReference type="PROSITE" id="PS50850"/>
    </source>
</evidence>
<feature type="transmembrane region" description="Helical" evidence="6">
    <location>
        <begin position="173"/>
        <end position="197"/>
    </location>
</feature>
<comment type="caution">
    <text evidence="8">The sequence shown here is derived from an EMBL/GenBank/DDBJ whole genome shotgun (WGS) entry which is preliminary data.</text>
</comment>
<evidence type="ECO:0000256" key="6">
    <source>
        <dbReference type="SAM" id="Phobius"/>
    </source>
</evidence>
<feature type="transmembrane region" description="Helical" evidence="6">
    <location>
        <begin position="458"/>
        <end position="480"/>
    </location>
</feature>
<feature type="transmembrane region" description="Helical" evidence="6">
    <location>
        <begin position="263"/>
        <end position="283"/>
    </location>
</feature>
<comment type="subcellular location">
    <subcellularLocation>
        <location evidence="1">Cell membrane</location>
        <topology evidence="1">Multi-pass membrane protein</topology>
    </subcellularLocation>
</comment>
<feature type="transmembrane region" description="Helical" evidence="6">
    <location>
        <begin position="330"/>
        <end position="348"/>
    </location>
</feature>
<dbReference type="Proteomes" id="UP001527090">
    <property type="component" value="Unassembled WGS sequence"/>
</dbReference>
<dbReference type="RefSeq" id="WP_268632003.1">
    <property type="nucleotide sequence ID" value="NZ_JAMDLY010000009.1"/>
</dbReference>
<gene>
    <name evidence="8" type="ORF">M5X04_09480</name>
</gene>
<dbReference type="SUPFAM" id="SSF103473">
    <property type="entry name" value="MFS general substrate transporter"/>
    <property type="match status" value="1"/>
</dbReference>
<keyword evidence="5 6" id="KW-0472">Membrane</keyword>
<dbReference type="Gene3D" id="1.20.1250.20">
    <property type="entry name" value="MFS general substrate transporter like domains"/>
    <property type="match status" value="1"/>
</dbReference>
<sequence length="499" mass="53295">MLHPYITVMSLFTQLVAMTTIVKAIITFERRCVGIRSADTGIFQVPYRALTIGIILILSTVAFEGLAITTIAPTLAHSLQGIHLYGWIFSTFLLFQLIGSMVIGKQIDRHGVIASVLVSFSIFVIGIIIAALSFHMYMLIAGRALQGFGAGSLVTCVYYIVTVRYPDSLRTSILAAFSAAYVLPALIGPYVAGLISIYLSWRFVFWLVLPLIVLALCMTLPSFRSIQKSSSSEIRGGRKELYAILLAIGTGLLLTGLGRITDWLGVVLTGIGIAIMVHPLRRLLPQGTFTVTRGLPAIIVTRALYIACYFATESYVVLGLTKVRGITEDLAGLIVAAGALSWSGAAWVQARLDRRDLGKGRQRRIRVGLCIMIVGVSLVLTSIALSGGGVALALISQVITGFGVGLATPTIGAVALQLAEEGKEGEVSATLQFIDSFSIAVSIGISGALVALSESLQLGIFTGVMMALGLQLCFVVLSFVTSFRITMKAHSIVQSHSSM</sequence>
<feature type="transmembrane region" description="Helical" evidence="6">
    <location>
        <begin position="84"/>
        <end position="104"/>
    </location>
</feature>
<feature type="transmembrane region" description="Helical" evidence="6">
    <location>
        <begin position="295"/>
        <end position="318"/>
    </location>
</feature>
<feature type="transmembrane region" description="Helical" evidence="6">
    <location>
        <begin position="140"/>
        <end position="161"/>
    </location>
</feature>
<feature type="transmembrane region" description="Helical" evidence="6">
    <location>
        <begin position="431"/>
        <end position="452"/>
    </location>
</feature>
<keyword evidence="3 6" id="KW-0812">Transmembrane</keyword>